<evidence type="ECO:0000313" key="4">
    <source>
        <dbReference type="EMBL" id="OLN87980.1"/>
    </source>
</evidence>
<evidence type="ECO:0000259" key="3">
    <source>
        <dbReference type="PROSITE" id="PS50048"/>
    </source>
</evidence>
<dbReference type="PANTHER" id="PTHR37534">
    <property type="entry name" value="TRANSCRIPTIONAL ACTIVATOR PROTEIN UGA3"/>
    <property type="match status" value="1"/>
</dbReference>
<name>A0A1Q8RUS4_9PEZI</name>
<dbReference type="AlphaFoldDB" id="A0A1Q8RUS4"/>
<dbReference type="EMBL" id="MPGH01000088">
    <property type="protein sequence ID" value="OLN87980.1"/>
    <property type="molecule type" value="Genomic_DNA"/>
</dbReference>
<sequence>MSLGRQCWRCRKRRLRCDSCLPACTRCETAGIGCPGYSESKPIAWRNPVVLTRKGLVRVCQPENRRNRPKSALPSAAESICRPPRTASSELDLRIAADAMEYYNLHVALDLVPYSISQSPYQIPPQSVGELAPCLRHAFISIAALHRHIISQKPAMTFKHYRTVSRRVAWFSNRSYIPRRDSELSQLVSVGNFEGVYFATQAAALKALSEGLSRLQSGGPTSGPYSDILLGIVVLLSSQVQFSAYAPWQSHLQGAWGLVHFRGELGTTANKDQDLRGLSHHLAVIDIIGTSTQCLTKSSAEMVVSRHTTYASTLKETGVVISDPWLLVPNDMALALIQINIFRAQNVTRSVTRSSGERLPDILDSVEASEPDRWAAEAMAIAAAWLAPSQLSDDEETEAAWLALMTAYHSAITVYAISSIAGLGRTPTTYASSTTYNVNRLGLTAFGALLASLHVLFDQRERVQSSHNNNAQGPSKCTATSAGLLHKFAIWPMVIGGIQAALVYSDDETTDQLCSWMQAVGEELGTVSAIDGAYLVRELQRLRRNGRIFSSWDNLFDGAPLFLM</sequence>
<comment type="caution">
    <text evidence="4">The sequence shown here is derived from an EMBL/GenBank/DDBJ whole genome shotgun (WGS) entry which is preliminary data.</text>
</comment>
<dbReference type="SMART" id="SM00066">
    <property type="entry name" value="GAL4"/>
    <property type="match status" value="1"/>
</dbReference>
<evidence type="ECO:0000256" key="2">
    <source>
        <dbReference type="ARBA" id="ARBA00023242"/>
    </source>
</evidence>
<dbReference type="Pfam" id="PF11951">
    <property type="entry name" value="Fungal_trans_2"/>
    <property type="match status" value="1"/>
</dbReference>
<dbReference type="GO" id="GO:0008270">
    <property type="term" value="F:zinc ion binding"/>
    <property type="evidence" value="ECO:0007669"/>
    <property type="project" value="InterPro"/>
</dbReference>
<comment type="subcellular location">
    <subcellularLocation>
        <location evidence="1">Nucleus</location>
    </subcellularLocation>
</comment>
<dbReference type="InterPro" id="IPR001138">
    <property type="entry name" value="Zn2Cys6_DnaBD"/>
</dbReference>
<dbReference type="PANTHER" id="PTHR37534:SF46">
    <property type="entry name" value="ZN(II)2CYS6 TRANSCRIPTION FACTOR (EUROFUNG)"/>
    <property type="match status" value="1"/>
</dbReference>
<reference evidence="4 5" key="1">
    <citation type="submission" date="2016-11" db="EMBL/GenBank/DDBJ databases">
        <title>Draft Genome Assembly of Colletotrichum chlorophyti a pathogen of herbaceous plants.</title>
        <authorList>
            <person name="Gan P."/>
            <person name="Narusaka M."/>
            <person name="Tsushima A."/>
            <person name="Narusaka Y."/>
            <person name="Takano Y."/>
            <person name="Shirasu K."/>
        </authorList>
    </citation>
    <scope>NUCLEOTIDE SEQUENCE [LARGE SCALE GENOMIC DNA]</scope>
    <source>
        <strain evidence="4 5">NTL11</strain>
    </source>
</reference>
<evidence type="ECO:0000313" key="5">
    <source>
        <dbReference type="Proteomes" id="UP000186583"/>
    </source>
</evidence>
<dbReference type="GO" id="GO:0005634">
    <property type="term" value="C:nucleus"/>
    <property type="evidence" value="ECO:0007669"/>
    <property type="project" value="UniProtKB-SubCell"/>
</dbReference>
<accession>A0A1Q8RUS4</accession>
<dbReference type="CDD" id="cd00067">
    <property type="entry name" value="GAL4"/>
    <property type="match status" value="1"/>
</dbReference>
<dbReference type="OrthoDB" id="5386330at2759"/>
<dbReference type="GO" id="GO:0000981">
    <property type="term" value="F:DNA-binding transcription factor activity, RNA polymerase II-specific"/>
    <property type="evidence" value="ECO:0007669"/>
    <property type="project" value="InterPro"/>
</dbReference>
<feature type="domain" description="Zn(2)-C6 fungal-type" evidence="3">
    <location>
        <begin position="6"/>
        <end position="34"/>
    </location>
</feature>
<dbReference type="InterPro" id="IPR021858">
    <property type="entry name" value="Fun_TF"/>
</dbReference>
<dbReference type="Pfam" id="PF00172">
    <property type="entry name" value="Zn_clus"/>
    <property type="match status" value="1"/>
</dbReference>
<protein>
    <recommendedName>
        <fullName evidence="3">Zn(2)-C6 fungal-type domain-containing protein</fullName>
    </recommendedName>
</protein>
<gene>
    <name evidence="4" type="ORF">CCHL11_00417</name>
</gene>
<keyword evidence="2" id="KW-0539">Nucleus</keyword>
<organism evidence="4 5">
    <name type="scientific">Colletotrichum chlorophyti</name>
    <dbReference type="NCBI Taxonomy" id="708187"/>
    <lineage>
        <taxon>Eukaryota</taxon>
        <taxon>Fungi</taxon>
        <taxon>Dikarya</taxon>
        <taxon>Ascomycota</taxon>
        <taxon>Pezizomycotina</taxon>
        <taxon>Sordariomycetes</taxon>
        <taxon>Hypocreomycetidae</taxon>
        <taxon>Glomerellales</taxon>
        <taxon>Glomerellaceae</taxon>
        <taxon>Colletotrichum</taxon>
    </lineage>
</organism>
<dbReference type="PROSITE" id="PS50048">
    <property type="entry name" value="ZN2_CY6_FUNGAL_2"/>
    <property type="match status" value="1"/>
</dbReference>
<dbReference type="InterPro" id="IPR036864">
    <property type="entry name" value="Zn2-C6_fun-type_DNA-bd_sf"/>
</dbReference>
<evidence type="ECO:0000256" key="1">
    <source>
        <dbReference type="ARBA" id="ARBA00004123"/>
    </source>
</evidence>
<proteinExistence type="predicted"/>
<keyword evidence="5" id="KW-1185">Reference proteome</keyword>
<dbReference type="SUPFAM" id="SSF57701">
    <property type="entry name" value="Zn2/Cys6 DNA-binding domain"/>
    <property type="match status" value="1"/>
</dbReference>
<dbReference type="Gene3D" id="4.10.240.10">
    <property type="entry name" value="Zn(2)-C6 fungal-type DNA-binding domain"/>
    <property type="match status" value="1"/>
</dbReference>
<dbReference type="Proteomes" id="UP000186583">
    <property type="component" value="Unassembled WGS sequence"/>
</dbReference>